<dbReference type="EMBL" id="VSSQ01000414">
    <property type="protein sequence ID" value="MPL94100.1"/>
    <property type="molecule type" value="Genomic_DNA"/>
</dbReference>
<dbReference type="CDD" id="cd05237">
    <property type="entry name" value="UDP_invert_4-6DH_SDR_e"/>
    <property type="match status" value="1"/>
</dbReference>
<dbReference type="InterPro" id="IPR051203">
    <property type="entry name" value="Polysaccharide_Synthase-Rel"/>
</dbReference>
<comment type="caution">
    <text evidence="4">The sequence shown here is derived from an EMBL/GenBank/DDBJ whole genome shotgun (WGS) entry which is preliminary data.</text>
</comment>
<keyword evidence="2" id="KW-0472">Membrane</keyword>
<evidence type="ECO:0000256" key="2">
    <source>
        <dbReference type="SAM" id="Phobius"/>
    </source>
</evidence>
<feature type="transmembrane region" description="Helical" evidence="2">
    <location>
        <begin position="78"/>
        <end position="100"/>
    </location>
</feature>
<organism evidence="4">
    <name type="scientific">bioreactor metagenome</name>
    <dbReference type="NCBI Taxonomy" id="1076179"/>
    <lineage>
        <taxon>unclassified sequences</taxon>
        <taxon>metagenomes</taxon>
        <taxon>ecological metagenomes</taxon>
    </lineage>
</organism>
<dbReference type="Pfam" id="PF02719">
    <property type="entry name" value="Polysacc_synt_2"/>
    <property type="match status" value="1"/>
</dbReference>
<accession>A0A644VSB2</accession>
<dbReference type="EC" id="4.2.1.135" evidence="4"/>
<feature type="transmembrane region" description="Helical" evidence="2">
    <location>
        <begin position="45"/>
        <end position="66"/>
    </location>
</feature>
<evidence type="ECO:0000313" key="4">
    <source>
        <dbReference type="EMBL" id="MPL94100.1"/>
    </source>
</evidence>
<dbReference type="GO" id="GO:0016829">
    <property type="term" value="F:lyase activity"/>
    <property type="evidence" value="ECO:0007669"/>
    <property type="project" value="UniProtKB-KW"/>
</dbReference>
<name>A0A644VSB2_9ZZZZ</name>
<proteinExistence type="inferred from homology"/>
<evidence type="ECO:0000256" key="1">
    <source>
        <dbReference type="ARBA" id="ARBA00007430"/>
    </source>
</evidence>
<keyword evidence="4" id="KW-0456">Lyase</keyword>
<dbReference type="PANTHER" id="PTHR43318:SF1">
    <property type="entry name" value="POLYSACCHARIDE BIOSYNTHESIS PROTEIN EPSC-RELATED"/>
    <property type="match status" value="1"/>
</dbReference>
<keyword evidence="2" id="KW-0812">Transmembrane</keyword>
<dbReference type="AlphaFoldDB" id="A0A644VSB2"/>
<evidence type="ECO:0000259" key="3">
    <source>
        <dbReference type="Pfam" id="PF02719"/>
    </source>
</evidence>
<protein>
    <submittedName>
        <fullName evidence="4">UDP-N-acetyl-alpha-D-glucosamine C6 dehydratase</fullName>
        <ecNumber evidence="4">4.2.1.135</ecNumber>
    </submittedName>
</protein>
<keyword evidence="2" id="KW-1133">Transmembrane helix</keyword>
<dbReference type="Gene3D" id="3.40.50.720">
    <property type="entry name" value="NAD(P)-binding Rossmann-like Domain"/>
    <property type="match status" value="2"/>
</dbReference>
<feature type="transmembrane region" description="Helical" evidence="2">
    <location>
        <begin position="146"/>
        <end position="171"/>
    </location>
</feature>
<sequence>MGVTNLWYVAQEALKPKEPFKILEMKTNIQAKLSKLAQIKYLSRWIIFTADLTTSTAVTLFTIFFLRYAINLNVDLAMFLRMGTFSIFASILSFAVFQPYKGVVRHSTLQELWRIGLAAVAKSVLLLLLIYMFGSPKPMKFWMMCFFIDTLTTSALLVGLRVTLINIYNFILNNTGKTQRSLLIYGTTSQSITAAALMPHAYLSEYKVGGYLVVGPKGKELSIGGLPVYYVEDRLALTTLMNRNALEGILFVGVNDAKQEQDRLIRYCEKLNLRTLILPPMEELMDGKVRRTVRPVRIEDLLGRDEIKINMSEIGNSLAGKTVMVTGAAGSIGSEICRQLAKFHIKHLVLFDSAETPMHNLRLELEEKFPTLPFTPVIGDVRSETRVDSIFGCYQPNVVFHAAAYKHVPLMESNPCEAIRVNVRGTRNVADMAVKYNVERFVMVSTDKAVNPTNVMGCSKRLAEIYVQSLATALKNGSKQGSTKFITTRFGNVLGSNGSVIPRFREQIANGGPVTVTHPDIIRYFMTIPEACRLVLEAGTMGKGGEIFIFEMGEPVKIANLARRMIELAGFEPDKDIRIEYTGLRPGEKLYEELLSDEENTLPTPHEKIRVAKVREYDYREVEPRIDFLTENARSGKVLDTVRIMKQIVPEFISQNSVYEKFDIKENSEEKKNVKKLII</sequence>
<dbReference type="PANTHER" id="PTHR43318">
    <property type="entry name" value="UDP-N-ACETYLGLUCOSAMINE 4,6-DEHYDRATASE"/>
    <property type="match status" value="1"/>
</dbReference>
<reference evidence="4" key="1">
    <citation type="submission" date="2019-08" db="EMBL/GenBank/DDBJ databases">
        <authorList>
            <person name="Kucharzyk K."/>
            <person name="Murdoch R.W."/>
            <person name="Higgins S."/>
            <person name="Loffler F."/>
        </authorList>
    </citation>
    <scope>NUCLEOTIDE SEQUENCE</scope>
</reference>
<feature type="domain" description="Polysaccharide biosynthesis protein CapD-like" evidence="3">
    <location>
        <begin position="323"/>
        <end position="613"/>
    </location>
</feature>
<dbReference type="SUPFAM" id="SSF51735">
    <property type="entry name" value="NAD(P)-binding Rossmann-fold domains"/>
    <property type="match status" value="1"/>
</dbReference>
<comment type="similarity">
    <text evidence="1">Belongs to the polysaccharide synthase family.</text>
</comment>
<feature type="transmembrane region" description="Helical" evidence="2">
    <location>
        <begin position="112"/>
        <end position="134"/>
    </location>
</feature>
<dbReference type="InterPro" id="IPR036291">
    <property type="entry name" value="NAD(P)-bd_dom_sf"/>
</dbReference>
<gene>
    <name evidence="4" type="primary">pglF_8</name>
    <name evidence="4" type="ORF">SDC9_40248</name>
</gene>
<dbReference type="InterPro" id="IPR003869">
    <property type="entry name" value="Polysac_CapD-like"/>
</dbReference>